<organism evidence="11 12">
    <name type="scientific">Turnera subulata</name>
    <dbReference type="NCBI Taxonomy" id="218843"/>
    <lineage>
        <taxon>Eukaryota</taxon>
        <taxon>Viridiplantae</taxon>
        <taxon>Streptophyta</taxon>
        <taxon>Embryophyta</taxon>
        <taxon>Tracheophyta</taxon>
        <taxon>Spermatophyta</taxon>
        <taxon>Magnoliopsida</taxon>
        <taxon>eudicotyledons</taxon>
        <taxon>Gunneridae</taxon>
        <taxon>Pentapetalae</taxon>
        <taxon>rosids</taxon>
        <taxon>fabids</taxon>
        <taxon>Malpighiales</taxon>
        <taxon>Passifloraceae</taxon>
        <taxon>Turnera</taxon>
    </lineage>
</organism>
<dbReference type="Proteomes" id="UP001141552">
    <property type="component" value="Unassembled WGS sequence"/>
</dbReference>
<dbReference type="PANTHER" id="PTHR21461:SF69">
    <property type="entry name" value="GLYCOSYLTRANSFERASE FAMILY 92 PROTEIN"/>
    <property type="match status" value="1"/>
</dbReference>
<dbReference type="PANTHER" id="PTHR21461">
    <property type="entry name" value="GLYCOSYLTRANSFERASE FAMILY 92 PROTEIN"/>
    <property type="match status" value="1"/>
</dbReference>
<evidence type="ECO:0000256" key="10">
    <source>
        <dbReference type="SAM" id="SignalP"/>
    </source>
</evidence>
<dbReference type="InterPro" id="IPR008166">
    <property type="entry name" value="Glyco_transf_92"/>
</dbReference>
<comment type="subcellular location">
    <subcellularLocation>
        <location evidence="1">Membrane</location>
        <topology evidence="1">Single-pass membrane protein</topology>
    </subcellularLocation>
</comment>
<evidence type="ECO:0000256" key="2">
    <source>
        <dbReference type="ARBA" id="ARBA00007647"/>
    </source>
</evidence>
<feature type="transmembrane region" description="Helical" evidence="9">
    <location>
        <begin position="69"/>
        <end position="88"/>
    </location>
</feature>
<gene>
    <name evidence="11" type="ORF">Tsubulata_027973</name>
</gene>
<keyword evidence="5 9" id="KW-0812">Transmembrane</keyword>
<evidence type="ECO:0000256" key="8">
    <source>
        <dbReference type="SAM" id="MobiDB-lite"/>
    </source>
</evidence>
<dbReference type="Pfam" id="PF01697">
    <property type="entry name" value="Glyco_transf_92"/>
    <property type="match status" value="1"/>
</dbReference>
<evidence type="ECO:0000256" key="5">
    <source>
        <dbReference type="ARBA" id="ARBA00022692"/>
    </source>
</evidence>
<dbReference type="GO" id="GO:0016757">
    <property type="term" value="F:glycosyltransferase activity"/>
    <property type="evidence" value="ECO:0007669"/>
    <property type="project" value="UniProtKB-KW"/>
</dbReference>
<reference evidence="11" key="2">
    <citation type="journal article" date="2023" name="Plants (Basel)">
        <title>Annotation of the Turnera subulata (Passifloraceae) Draft Genome Reveals the S-Locus Evolved after the Divergence of Turneroideae from Passifloroideae in a Stepwise Manner.</title>
        <authorList>
            <person name="Henning P.M."/>
            <person name="Roalson E.H."/>
            <person name="Mir W."/>
            <person name="McCubbin A.G."/>
            <person name="Shore J.S."/>
        </authorList>
    </citation>
    <scope>NUCLEOTIDE SEQUENCE</scope>
    <source>
        <strain evidence="11">F60SS</strain>
    </source>
</reference>
<keyword evidence="10" id="KW-0732">Signal</keyword>
<keyword evidence="3" id="KW-0328">Glycosyltransferase</keyword>
<evidence type="ECO:0000256" key="3">
    <source>
        <dbReference type="ARBA" id="ARBA00022676"/>
    </source>
</evidence>
<evidence type="ECO:0000256" key="1">
    <source>
        <dbReference type="ARBA" id="ARBA00004167"/>
    </source>
</evidence>
<comment type="similarity">
    <text evidence="2">Belongs to the glycosyltransferase 92 family.</text>
</comment>
<evidence type="ECO:0000313" key="11">
    <source>
        <dbReference type="EMBL" id="KAJ4827495.1"/>
    </source>
</evidence>
<comment type="caution">
    <text evidence="11">The sequence shown here is derived from an EMBL/GenBank/DDBJ whole genome shotgun (WGS) entry which is preliminary data.</text>
</comment>
<dbReference type="OrthoDB" id="2526284at2759"/>
<dbReference type="SUPFAM" id="SSF53448">
    <property type="entry name" value="Nucleotide-diphospho-sugar transferases"/>
    <property type="match status" value="1"/>
</dbReference>
<keyword evidence="4" id="KW-0808">Transferase</keyword>
<feature type="signal peptide" evidence="10">
    <location>
        <begin position="1"/>
        <end position="27"/>
    </location>
</feature>
<accession>A0A9Q0FB35</accession>
<feature type="compositionally biased region" description="Basic residues" evidence="8">
    <location>
        <begin position="504"/>
        <end position="513"/>
    </location>
</feature>
<evidence type="ECO:0000256" key="6">
    <source>
        <dbReference type="ARBA" id="ARBA00022989"/>
    </source>
</evidence>
<dbReference type="InterPro" id="IPR029044">
    <property type="entry name" value="Nucleotide-diphossugar_trans"/>
</dbReference>
<evidence type="ECO:0000313" key="12">
    <source>
        <dbReference type="Proteomes" id="UP001141552"/>
    </source>
</evidence>
<sequence>MSPLIRKSPSAPLLYLIPLVAGGGGAAAAAAGGGLLGGGGGGGGGNDIINNNNNNNHHFHPPETMRRRATALVLIVFLSFFLLLALSLHPSRHLIYDPVHIRLHYPHHANLTTLRPASIHAITEETPLRHRNFPPPPPPIQIDSVAILMPDWEVLVIVSPETPLPPGDDYVCLYPNKLTSPARFSGILPHTNESTFRCILPERNRRRLPFPSPVLRRSSAKGPPPPAREMLRFSFLAYESVSTEEDVVLFVKGVNTKQGINRSPDALRCVFSVDDDDGGEDRTVVRTAVTSSAQEVFRCGHPDLTELGISDDISNKKKPKISLEMIDYRENNNNDNERITVPSLAYYTPWRRRIGKEGEEGKKSYVCACTMVYNVAKFLREWIMYHSRIGVEKFILYDNESDDGLMGIVEELKGDGYDIEVLYWMWPKTQEAGFSHAALYAKDSCRWMMYVDVDEFVFATAWANSSQPSPDMLKQLLPPPPAAEEPAAAEVDSSNHDSSIQLKQQHHHHHRRRPIGQVSIMCNEFGPSNRRTHPEGGVTQGYDCRRRGENRHKSVVLLEAVEESLQNAVHHFTVDERRWRWRQVGVEVAVVNHYKYQAWGEFKAKFRRRVSAYVVDWRQSVNPLSKDRTPGLGFEAVEPAGWESMFCEVRDDRLKVLTRRWFGRETDDGEYSMAWQR</sequence>
<keyword evidence="12" id="KW-1185">Reference proteome</keyword>
<reference evidence="11" key="1">
    <citation type="submission" date="2022-02" db="EMBL/GenBank/DDBJ databases">
        <authorList>
            <person name="Henning P.M."/>
            <person name="McCubbin A.G."/>
            <person name="Shore J.S."/>
        </authorList>
    </citation>
    <scope>NUCLEOTIDE SEQUENCE</scope>
    <source>
        <strain evidence="11">F60SS</strain>
        <tissue evidence="11">Leaves</tissue>
    </source>
</reference>
<feature type="chain" id="PRO_5040339570" description="Glycosyltransferase family 92 protein" evidence="10">
    <location>
        <begin position="28"/>
        <end position="677"/>
    </location>
</feature>
<protein>
    <recommendedName>
        <fullName evidence="13">Glycosyltransferase family 92 protein</fullName>
    </recommendedName>
</protein>
<dbReference type="GO" id="GO:0016020">
    <property type="term" value="C:membrane"/>
    <property type="evidence" value="ECO:0007669"/>
    <property type="project" value="UniProtKB-SubCell"/>
</dbReference>
<dbReference type="AlphaFoldDB" id="A0A9Q0FB35"/>
<feature type="region of interest" description="Disordered" evidence="8">
    <location>
        <begin position="466"/>
        <end position="513"/>
    </location>
</feature>
<evidence type="ECO:0000256" key="4">
    <source>
        <dbReference type="ARBA" id="ARBA00022679"/>
    </source>
</evidence>
<keyword evidence="6 9" id="KW-1133">Transmembrane helix</keyword>
<evidence type="ECO:0000256" key="7">
    <source>
        <dbReference type="ARBA" id="ARBA00023136"/>
    </source>
</evidence>
<name>A0A9Q0FB35_9ROSI</name>
<proteinExistence type="inferred from homology"/>
<evidence type="ECO:0008006" key="13">
    <source>
        <dbReference type="Google" id="ProtNLM"/>
    </source>
</evidence>
<evidence type="ECO:0000256" key="9">
    <source>
        <dbReference type="SAM" id="Phobius"/>
    </source>
</evidence>
<dbReference type="GO" id="GO:0005737">
    <property type="term" value="C:cytoplasm"/>
    <property type="evidence" value="ECO:0007669"/>
    <property type="project" value="TreeGrafter"/>
</dbReference>
<dbReference type="EMBL" id="JAKUCV010006405">
    <property type="protein sequence ID" value="KAJ4827495.1"/>
    <property type="molecule type" value="Genomic_DNA"/>
</dbReference>
<keyword evidence="7 9" id="KW-0472">Membrane</keyword>